<feature type="domain" description="HTH cro/C1-type" evidence="1">
    <location>
        <begin position="12"/>
        <end position="65"/>
    </location>
</feature>
<protein>
    <submittedName>
        <fullName evidence="2">DNA-binding helix-turn-helix protein</fullName>
    </submittedName>
</protein>
<evidence type="ECO:0000313" key="2">
    <source>
        <dbReference type="EMBL" id="ERI73730.1"/>
    </source>
</evidence>
<gene>
    <name evidence="2" type="ORF">CLOSYM_04639</name>
</gene>
<dbReference type="Pfam" id="PF13443">
    <property type="entry name" value="HTH_26"/>
    <property type="match status" value="1"/>
</dbReference>
<dbReference type="InterPro" id="IPR010982">
    <property type="entry name" value="Lambda_DNA-bd_dom_sf"/>
</dbReference>
<dbReference type="AlphaFoldDB" id="A0ABC9TQZ5"/>
<keyword evidence="2" id="KW-0238">DNA-binding</keyword>
<dbReference type="SUPFAM" id="SSF47413">
    <property type="entry name" value="lambda repressor-like DNA-binding domains"/>
    <property type="match status" value="1"/>
</dbReference>
<dbReference type="SMART" id="SM00530">
    <property type="entry name" value="HTH_XRE"/>
    <property type="match status" value="1"/>
</dbReference>
<name>A0ABC9TQZ5_CLOSY</name>
<organism evidence="2 3">
    <name type="scientific">[Clostridium] symbiosum ATCC 14940</name>
    <dbReference type="NCBI Taxonomy" id="411472"/>
    <lineage>
        <taxon>Bacteria</taxon>
        <taxon>Bacillati</taxon>
        <taxon>Bacillota</taxon>
        <taxon>Clostridia</taxon>
        <taxon>Lachnospirales</taxon>
        <taxon>Lachnospiraceae</taxon>
        <taxon>Otoolea</taxon>
    </lineage>
</organism>
<comment type="caution">
    <text evidence="2">The sequence shown here is derived from an EMBL/GenBank/DDBJ whole genome shotgun (WGS) entry which is preliminary data.</text>
</comment>
<dbReference type="Proteomes" id="UP000016491">
    <property type="component" value="Unassembled WGS sequence"/>
</dbReference>
<proteinExistence type="predicted"/>
<sequence length="115" mass="12940">MGGYLMNFITIILKEMEKQKISAYKLCKDLGMSQQTFSNWKDGKMPALDKAIAIVIYLGLSADEIFNIKTQELTTEEKALIKAYRKANPAMQEAARKLLDVSETEQERSSASRTG</sequence>
<dbReference type="InterPro" id="IPR001387">
    <property type="entry name" value="Cro/C1-type_HTH"/>
</dbReference>
<dbReference type="GO" id="GO:0003677">
    <property type="term" value="F:DNA binding"/>
    <property type="evidence" value="ECO:0007669"/>
    <property type="project" value="UniProtKB-KW"/>
</dbReference>
<dbReference type="PROSITE" id="PS50943">
    <property type="entry name" value="HTH_CROC1"/>
    <property type="match status" value="1"/>
</dbReference>
<accession>A0ABC9TQZ5</accession>
<evidence type="ECO:0000313" key="3">
    <source>
        <dbReference type="Proteomes" id="UP000016491"/>
    </source>
</evidence>
<dbReference type="CDD" id="cd00093">
    <property type="entry name" value="HTH_XRE"/>
    <property type="match status" value="1"/>
</dbReference>
<reference evidence="2 3" key="1">
    <citation type="submission" date="2013-07" db="EMBL/GenBank/DDBJ databases">
        <authorList>
            <person name="Weinstock G."/>
            <person name="Sodergren E."/>
            <person name="Wylie T."/>
            <person name="Fulton L."/>
            <person name="Fulton R."/>
            <person name="Fronick C."/>
            <person name="O'Laughlin M."/>
            <person name="Godfrey J."/>
            <person name="Miner T."/>
            <person name="Herter B."/>
            <person name="Appelbaum E."/>
            <person name="Cordes M."/>
            <person name="Lek S."/>
            <person name="Wollam A."/>
            <person name="Pepin K.H."/>
            <person name="Palsikar V.B."/>
            <person name="Mitreva M."/>
            <person name="Wilson R.K."/>
        </authorList>
    </citation>
    <scope>NUCLEOTIDE SEQUENCE [LARGE SCALE GENOMIC DNA]</scope>
    <source>
        <strain evidence="2 3">ATCC 14940</strain>
    </source>
</reference>
<dbReference type="Gene3D" id="1.10.260.40">
    <property type="entry name" value="lambda repressor-like DNA-binding domains"/>
    <property type="match status" value="1"/>
</dbReference>
<dbReference type="EMBL" id="AWSU01000371">
    <property type="protein sequence ID" value="ERI73730.1"/>
    <property type="molecule type" value="Genomic_DNA"/>
</dbReference>
<evidence type="ECO:0000259" key="1">
    <source>
        <dbReference type="PROSITE" id="PS50943"/>
    </source>
</evidence>